<keyword evidence="6 7" id="KW-0472">Membrane</keyword>
<evidence type="ECO:0000256" key="2">
    <source>
        <dbReference type="ARBA" id="ARBA00009045"/>
    </source>
</evidence>
<feature type="transmembrane region" description="Helical" evidence="7">
    <location>
        <begin position="149"/>
        <end position="169"/>
    </location>
</feature>
<dbReference type="PANTHER" id="PTHR43731:SF14">
    <property type="entry name" value="PRESENILIN-ASSOCIATED RHOMBOID-LIKE PROTEIN, MITOCHONDRIAL"/>
    <property type="match status" value="1"/>
</dbReference>
<dbReference type="InterPro" id="IPR035952">
    <property type="entry name" value="Rhomboid-like_sf"/>
</dbReference>
<evidence type="ECO:0000256" key="5">
    <source>
        <dbReference type="ARBA" id="ARBA00022989"/>
    </source>
</evidence>
<evidence type="ECO:0000313" key="9">
    <source>
        <dbReference type="EMBL" id="TKW54102.1"/>
    </source>
</evidence>
<dbReference type="OrthoDB" id="418595at2759"/>
<dbReference type="EMBL" id="PJEX01000155">
    <property type="protein sequence ID" value="TKW54102.1"/>
    <property type="molecule type" value="Genomic_DNA"/>
</dbReference>
<accession>A0A4U6XFT4</accession>
<evidence type="ECO:0000256" key="7">
    <source>
        <dbReference type="SAM" id="Phobius"/>
    </source>
</evidence>
<evidence type="ECO:0000256" key="3">
    <source>
        <dbReference type="ARBA" id="ARBA00022692"/>
    </source>
</evidence>
<dbReference type="InterPro" id="IPR050925">
    <property type="entry name" value="Rhomboid_protease_S54"/>
</dbReference>
<dbReference type="Proteomes" id="UP000310108">
    <property type="component" value="Unassembled WGS sequence"/>
</dbReference>
<keyword evidence="4" id="KW-0378">Hydrolase</keyword>
<dbReference type="STRING" id="1306861.A0A4U6XFT4"/>
<dbReference type="PANTHER" id="PTHR43731">
    <property type="entry name" value="RHOMBOID PROTEASE"/>
    <property type="match status" value="1"/>
</dbReference>
<protein>
    <recommendedName>
        <fullName evidence="8">Peptidase S54 rhomboid domain-containing protein</fullName>
    </recommendedName>
</protein>
<keyword evidence="3 7" id="KW-0812">Transmembrane</keyword>
<dbReference type="GO" id="GO:0016020">
    <property type="term" value="C:membrane"/>
    <property type="evidence" value="ECO:0007669"/>
    <property type="project" value="UniProtKB-SubCell"/>
</dbReference>
<dbReference type="GO" id="GO:0004252">
    <property type="term" value="F:serine-type endopeptidase activity"/>
    <property type="evidence" value="ECO:0007669"/>
    <property type="project" value="InterPro"/>
</dbReference>
<dbReference type="Pfam" id="PF01694">
    <property type="entry name" value="Rhomboid"/>
    <property type="match status" value="1"/>
</dbReference>
<dbReference type="AlphaFoldDB" id="A0A4U6XFT4"/>
<evidence type="ECO:0000256" key="1">
    <source>
        <dbReference type="ARBA" id="ARBA00004141"/>
    </source>
</evidence>
<feature type="transmembrane region" description="Helical" evidence="7">
    <location>
        <begin position="205"/>
        <end position="224"/>
    </location>
</feature>
<comment type="caution">
    <text evidence="9">The sequence shown here is derived from an EMBL/GenBank/DDBJ whole genome shotgun (WGS) entry which is preliminary data.</text>
</comment>
<comment type="similarity">
    <text evidence="2">Belongs to the peptidase S54 family.</text>
</comment>
<comment type="subcellular location">
    <subcellularLocation>
        <location evidence="1">Membrane</location>
        <topology evidence="1">Multi-pass membrane protein</topology>
    </subcellularLocation>
</comment>
<feature type="domain" description="Peptidase S54 rhomboid" evidence="8">
    <location>
        <begin position="76"/>
        <end position="222"/>
    </location>
</feature>
<evidence type="ECO:0000256" key="6">
    <source>
        <dbReference type="ARBA" id="ARBA00023136"/>
    </source>
</evidence>
<feature type="transmembrane region" description="Helical" evidence="7">
    <location>
        <begin position="181"/>
        <end position="198"/>
    </location>
</feature>
<proteinExistence type="inferred from homology"/>
<keyword evidence="10" id="KW-1185">Reference proteome</keyword>
<gene>
    <name evidence="9" type="ORF">CTA1_7326</name>
</gene>
<dbReference type="SUPFAM" id="SSF144091">
    <property type="entry name" value="Rhomboid-like"/>
    <property type="match status" value="1"/>
</dbReference>
<evidence type="ECO:0000313" key="10">
    <source>
        <dbReference type="Proteomes" id="UP000310108"/>
    </source>
</evidence>
<reference evidence="9 10" key="1">
    <citation type="journal article" date="2019" name="PLoS ONE">
        <title>Comparative genome analysis indicates high evolutionary potential of pathogenicity genes in Colletotrichum tanaceti.</title>
        <authorList>
            <person name="Lelwala R.V."/>
            <person name="Korhonen P.K."/>
            <person name="Young N.D."/>
            <person name="Scott J.B."/>
            <person name="Ades P.A."/>
            <person name="Gasser R.B."/>
            <person name="Taylor P.W.J."/>
        </authorList>
    </citation>
    <scope>NUCLEOTIDE SEQUENCE [LARGE SCALE GENOMIC DNA]</scope>
    <source>
        <strain evidence="9">BRIP57314</strain>
    </source>
</reference>
<evidence type="ECO:0000259" key="8">
    <source>
        <dbReference type="Pfam" id="PF01694"/>
    </source>
</evidence>
<keyword evidence="5 7" id="KW-1133">Transmembrane helix</keyword>
<feature type="transmembrane region" description="Helical" evidence="7">
    <location>
        <begin position="106"/>
        <end position="129"/>
    </location>
</feature>
<evidence type="ECO:0000256" key="4">
    <source>
        <dbReference type="ARBA" id="ARBA00022801"/>
    </source>
</evidence>
<organism evidence="9 10">
    <name type="scientific">Colletotrichum tanaceti</name>
    <dbReference type="NCBI Taxonomy" id="1306861"/>
    <lineage>
        <taxon>Eukaryota</taxon>
        <taxon>Fungi</taxon>
        <taxon>Dikarya</taxon>
        <taxon>Ascomycota</taxon>
        <taxon>Pezizomycotina</taxon>
        <taxon>Sordariomycetes</taxon>
        <taxon>Hypocreomycetidae</taxon>
        <taxon>Glomerellales</taxon>
        <taxon>Glomerellaceae</taxon>
        <taxon>Colletotrichum</taxon>
        <taxon>Colletotrichum destructivum species complex</taxon>
    </lineage>
</organism>
<sequence>MMVSFSSLRYPARVGPSNLGALWTIIFYGVPLTNIAVHLAWLLALHPIFSSLPINRKRLSDYLHRHFMLSPSDPRLLTLFTSAFSHIQPLHLFVNMSTYKTYVESFYLLGTSSMRFILLALGSGLAAGLSHIYSTRRRRGVKSLVEKTAVGASGILAGLGTALACMFPTLKVRLSGTDQVLPLRVVVLGMFAVDAYCLSTERETGVGHAGHLGGAVFGLAYFLWRRATGAWNL</sequence>
<dbReference type="Gene3D" id="1.20.1540.10">
    <property type="entry name" value="Rhomboid-like"/>
    <property type="match status" value="1"/>
</dbReference>
<name>A0A4U6XFT4_9PEZI</name>
<dbReference type="InterPro" id="IPR022764">
    <property type="entry name" value="Peptidase_S54_rhomboid_dom"/>
</dbReference>